<reference evidence="2 3" key="1">
    <citation type="submission" date="2023-07" db="EMBL/GenBank/DDBJ databases">
        <title>Sorghum-associated microbial communities from plants grown in Nebraska, USA.</title>
        <authorList>
            <person name="Schachtman D."/>
        </authorList>
    </citation>
    <scope>NUCLEOTIDE SEQUENCE [LARGE SCALE GENOMIC DNA]</scope>
    <source>
        <strain evidence="2 3">BE310</strain>
    </source>
</reference>
<evidence type="ECO:0008006" key="4">
    <source>
        <dbReference type="Google" id="ProtNLM"/>
    </source>
</evidence>
<evidence type="ECO:0000256" key="1">
    <source>
        <dbReference type="SAM" id="MobiDB-lite"/>
    </source>
</evidence>
<evidence type="ECO:0000313" key="2">
    <source>
        <dbReference type="EMBL" id="MDR7299019.1"/>
    </source>
</evidence>
<evidence type="ECO:0000313" key="3">
    <source>
        <dbReference type="Proteomes" id="UP001180536"/>
    </source>
</evidence>
<feature type="region of interest" description="Disordered" evidence="1">
    <location>
        <begin position="188"/>
        <end position="215"/>
    </location>
</feature>
<dbReference type="InterPro" id="IPR009045">
    <property type="entry name" value="Zn_M74/Hedgehog-like"/>
</dbReference>
<accession>A0ABU1ZEG1</accession>
<dbReference type="Proteomes" id="UP001180536">
    <property type="component" value="Unassembled WGS sequence"/>
</dbReference>
<comment type="caution">
    <text evidence="2">The sequence shown here is derived from an EMBL/GenBank/DDBJ whole genome shotgun (WGS) entry which is preliminary data.</text>
</comment>
<proteinExistence type="predicted"/>
<dbReference type="RefSeq" id="WP_310348387.1">
    <property type="nucleotide sequence ID" value="NZ_JAVDXQ010000006.1"/>
</dbReference>
<dbReference type="EMBL" id="JAVDXQ010000006">
    <property type="protein sequence ID" value="MDR7299019.1"/>
    <property type="molecule type" value="Genomic_DNA"/>
</dbReference>
<dbReference type="SUPFAM" id="SSF55166">
    <property type="entry name" value="Hedgehog/DD-peptidase"/>
    <property type="match status" value="1"/>
</dbReference>
<sequence length="215" mass="24146">MNAITSYDKLDKLGRVRLSQNFYMRDFLYSEIAAWHSGTDSDGMPLQLRNVPDHPDLAIEAGEQLCNLLLEPLQATFGRINIRSGYRSPAVNAFGNSKGLNCGSNESNFGAHIWGYRDVVNNELGAMACIIIPWQHDRLSDHPWTEMAWWIHDHLPYSTLQFFASGAFNIGWQKTPQRVIRSTGVPQKLTAPGMTNHDGSHASEYPGYPELKRAA</sequence>
<protein>
    <recommendedName>
        <fullName evidence="4">Peptidase M15</fullName>
    </recommendedName>
</protein>
<name>A0ABU1ZEG1_9BURK</name>
<keyword evidence="3" id="KW-1185">Reference proteome</keyword>
<gene>
    <name evidence="2" type="ORF">J2X16_004387</name>
</gene>
<organism evidence="2 3">
    <name type="scientific">Pelomonas aquatica</name>
    <dbReference type="NCBI Taxonomy" id="431058"/>
    <lineage>
        <taxon>Bacteria</taxon>
        <taxon>Pseudomonadati</taxon>
        <taxon>Pseudomonadota</taxon>
        <taxon>Betaproteobacteria</taxon>
        <taxon>Burkholderiales</taxon>
        <taxon>Sphaerotilaceae</taxon>
        <taxon>Roseateles</taxon>
    </lineage>
</organism>